<dbReference type="AlphaFoldDB" id="A0A6G6GPX8"/>
<comment type="similarity">
    <text evidence="7">Belongs to the shikimate kinase family.</text>
</comment>
<evidence type="ECO:0000256" key="7">
    <source>
        <dbReference type="HAMAP-Rule" id="MF_00109"/>
    </source>
</evidence>
<comment type="caution">
    <text evidence="7">Lacks conserved residue(s) required for the propagation of feature annotation.</text>
</comment>
<dbReference type="GO" id="GO:0008652">
    <property type="term" value="P:amino acid biosynthetic process"/>
    <property type="evidence" value="ECO:0007669"/>
    <property type="project" value="UniProtKB-KW"/>
</dbReference>
<evidence type="ECO:0000313" key="9">
    <source>
        <dbReference type="Proteomes" id="UP000505306"/>
    </source>
</evidence>
<keyword evidence="9" id="KW-1185">Reference proteome</keyword>
<evidence type="ECO:0000256" key="3">
    <source>
        <dbReference type="ARBA" id="ARBA00022741"/>
    </source>
</evidence>
<dbReference type="GO" id="GO:0005524">
    <property type="term" value="F:ATP binding"/>
    <property type="evidence" value="ECO:0007669"/>
    <property type="project" value="UniProtKB-UniRule"/>
</dbReference>
<dbReference type="InterPro" id="IPR027417">
    <property type="entry name" value="P-loop_NTPase"/>
</dbReference>
<feature type="binding site" evidence="7">
    <location>
        <position position="56"/>
    </location>
    <ligand>
        <name>substrate</name>
    </ligand>
</feature>
<gene>
    <name evidence="7" type="primary">aroK</name>
    <name evidence="8" type="ORF">G5B37_14125</name>
</gene>
<dbReference type="GO" id="GO:0004765">
    <property type="term" value="F:shikimate kinase activity"/>
    <property type="evidence" value="ECO:0007669"/>
    <property type="project" value="UniProtKB-UniRule"/>
</dbReference>
<keyword evidence="7" id="KW-0963">Cytoplasm</keyword>
<keyword evidence="1 7" id="KW-0028">Amino-acid biosynthesis</keyword>
<feature type="binding site" evidence="7">
    <location>
        <position position="143"/>
    </location>
    <ligand>
        <name>substrate</name>
    </ligand>
</feature>
<dbReference type="GO" id="GO:0009073">
    <property type="term" value="P:aromatic amino acid family biosynthetic process"/>
    <property type="evidence" value="ECO:0007669"/>
    <property type="project" value="UniProtKB-KW"/>
</dbReference>
<evidence type="ECO:0000256" key="4">
    <source>
        <dbReference type="ARBA" id="ARBA00022777"/>
    </source>
</evidence>
<feature type="binding site" evidence="7">
    <location>
        <begin position="10"/>
        <end position="15"/>
    </location>
    <ligand>
        <name>ATP</name>
        <dbReference type="ChEBI" id="CHEBI:30616"/>
    </ligand>
</feature>
<dbReference type="EMBL" id="CP049057">
    <property type="protein sequence ID" value="QIE60655.1"/>
    <property type="molecule type" value="Genomic_DNA"/>
</dbReference>
<evidence type="ECO:0000256" key="2">
    <source>
        <dbReference type="ARBA" id="ARBA00022679"/>
    </source>
</evidence>
<sequence length="172" mass="19266">MKIVLIGYMGSGKTAVGQQLAEVLGVPFLDLDTQIEEATQLSVSEIFEKKGEIFFRRKEFETLQNLLTADTSFVLATGGGTPCYGTSMQQIKEAANTKSVFLHASLEVLSKRLFIEKSKRPLIAHLETEVLLNDFIRKHIFERNFYYQQATFKVDANNEVAAVVAAIVIQLF</sequence>
<dbReference type="GO" id="GO:0009423">
    <property type="term" value="P:chorismate biosynthetic process"/>
    <property type="evidence" value="ECO:0007669"/>
    <property type="project" value="UniProtKB-UniRule"/>
</dbReference>
<dbReference type="PRINTS" id="PR01100">
    <property type="entry name" value="SHIKIMTKNASE"/>
</dbReference>
<dbReference type="GO" id="GO:0005829">
    <property type="term" value="C:cytosol"/>
    <property type="evidence" value="ECO:0007669"/>
    <property type="project" value="TreeGrafter"/>
</dbReference>
<protein>
    <recommendedName>
        <fullName evidence="7">Shikimate kinase</fullName>
        <shortName evidence="7">SK</shortName>
        <ecNumber evidence="7">2.7.1.71</ecNumber>
    </recommendedName>
</protein>
<keyword evidence="7" id="KW-0460">Magnesium</keyword>
<feature type="binding site" evidence="7">
    <location>
        <position position="120"/>
    </location>
    <ligand>
        <name>ATP</name>
        <dbReference type="ChEBI" id="CHEBI:30616"/>
    </ligand>
</feature>
<feature type="binding site" evidence="7">
    <location>
        <position position="14"/>
    </location>
    <ligand>
        <name>Mg(2+)</name>
        <dbReference type="ChEBI" id="CHEBI:18420"/>
    </ligand>
</feature>
<dbReference type="GO" id="GO:0000287">
    <property type="term" value="F:magnesium ion binding"/>
    <property type="evidence" value="ECO:0007669"/>
    <property type="project" value="UniProtKB-UniRule"/>
</dbReference>
<dbReference type="InterPro" id="IPR031322">
    <property type="entry name" value="Shikimate/glucono_kinase"/>
</dbReference>
<proteinExistence type="inferred from homology"/>
<dbReference type="PANTHER" id="PTHR21087">
    <property type="entry name" value="SHIKIMATE KINASE"/>
    <property type="match status" value="1"/>
</dbReference>
<evidence type="ECO:0000256" key="6">
    <source>
        <dbReference type="ARBA" id="ARBA00023141"/>
    </source>
</evidence>
<accession>A0A6G6GPX8</accession>
<dbReference type="Pfam" id="PF01202">
    <property type="entry name" value="SKI"/>
    <property type="match status" value="1"/>
</dbReference>
<dbReference type="Gene3D" id="3.40.50.300">
    <property type="entry name" value="P-loop containing nucleotide triphosphate hydrolases"/>
    <property type="match status" value="1"/>
</dbReference>
<feature type="binding site" evidence="7">
    <location>
        <position position="79"/>
    </location>
    <ligand>
        <name>substrate</name>
    </ligand>
</feature>
<keyword evidence="7" id="KW-0479">Metal-binding</keyword>
<dbReference type="HAMAP" id="MF_00109">
    <property type="entry name" value="Shikimate_kinase"/>
    <property type="match status" value="1"/>
</dbReference>
<dbReference type="UniPathway" id="UPA00053">
    <property type="reaction ID" value="UER00088"/>
</dbReference>
<dbReference type="KEGG" id="mgel:G5B37_14125"/>
<reference evidence="8 9" key="1">
    <citation type="submission" date="2020-02" db="EMBL/GenBank/DDBJ databases">
        <title>Complete genome sequence of Flavobacteriaceae bacterium.</title>
        <authorList>
            <person name="Kim S.-J."/>
            <person name="Kim Y.-S."/>
            <person name="Kim K.-H."/>
        </authorList>
    </citation>
    <scope>NUCLEOTIDE SEQUENCE [LARGE SCALE GENOMIC DNA]</scope>
    <source>
        <strain evidence="8 9">RR4-40</strain>
    </source>
</reference>
<comment type="subunit">
    <text evidence="7">Monomer.</text>
</comment>
<keyword evidence="3 7" id="KW-0547">Nucleotide-binding</keyword>
<organism evidence="8 9">
    <name type="scientific">Rasiella rasia</name>
    <dbReference type="NCBI Taxonomy" id="2744027"/>
    <lineage>
        <taxon>Bacteria</taxon>
        <taxon>Pseudomonadati</taxon>
        <taxon>Bacteroidota</taxon>
        <taxon>Flavobacteriia</taxon>
        <taxon>Flavobacteriales</taxon>
        <taxon>Flavobacteriaceae</taxon>
        <taxon>Rasiella</taxon>
    </lineage>
</organism>
<dbReference type="CDD" id="cd00464">
    <property type="entry name" value="SK"/>
    <property type="match status" value="1"/>
</dbReference>
<dbReference type="Proteomes" id="UP000505306">
    <property type="component" value="Chromosome"/>
</dbReference>
<comment type="subcellular location">
    <subcellularLocation>
        <location evidence="7">Cytoplasm</location>
    </subcellularLocation>
</comment>
<evidence type="ECO:0000256" key="5">
    <source>
        <dbReference type="ARBA" id="ARBA00022840"/>
    </source>
</evidence>
<dbReference type="PANTHER" id="PTHR21087:SF16">
    <property type="entry name" value="SHIKIMATE KINASE 1, CHLOROPLASTIC"/>
    <property type="match status" value="1"/>
</dbReference>
<evidence type="ECO:0000313" key="8">
    <source>
        <dbReference type="EMBL" id="QIE60655.1"/>
    </source>
</evidence>
<name>A0A6G6GPX8_9FLAO</name>
<evidence type="ECO:0000256" key="1">
    <source>
        <dbReference type="ARBA" id="ARBA00022605"/>
    </source>
</evidence>
<dbReference type="EC" id="2.7.1.71" evidence="7"/>
<keyword evidence="2 7" id="KW-0808">Transferase</keyword>
<comment type="function">
    <text evidence="7">Catalyzes the specific phosphorylation of the 3-hydroxyl group of shikimic acid using ATP as a cosubstrate.</text>
</comment>
<comment type="pathway">
    <text evidence="7">Metabolic intermediate biosynthesis; chorismate biosynthesis; chorismate from D-erythrose 4-phosphate and phosphoenolpyruvate: step 5/7.</text>
</comment>
<comment type="cofactor">
    <cofactor evidence="7">
        <name>Mg(2+)</name>
        <dbReference type="ChEBI" id="CHEBI:18420"/>
    </cofactor>
    <text evidence="7">Binds 1 Mg(2+) ion per subunit.</text>
</comment>
<dbReference type="InterPro" id="IPR000623">
    <property type="entry name" value="Shikimate_kinase/TSH1"/>
</dbReference>
<comment type="catalytic activity">
    <reaction evidence="7">
        <text>shikimate + ATP = 3-phosphoshikimate + ADP + H(+)</text>
        <dbReference type="Rhea" id="RHEA:13121"/>
        <dbReference type="ChEBI" id="CHEBI:15378"/>
        <dbReference type="ChEBI" id="CHEBI:30616"/>
        <dbReference type="ChEBI" id="CHEBI:36208"/>
        <dbReference type="ChEBI" id="CHEBI:145989"/>
        <dbReference type="ChEBI" id="CHEBI:456216"/>
        <dbReference type="EC" id="2.7.1.71"/>
    </reaction>
</comment>
<keyword evidence="4 7" id="KW-0418">Kinase</keyword>
<keyword evidence="6 7" id="KW-0057">Aromatic amino acid biosynthesis</keyword>
<dbReference type="SUPFAM" id="SSF52540">
    <property type="entry name" value="P-loop containing nucleoside triphosphate hydrolases"/>
    <property type="match status" value="1"/>
</dbReference>
<dbReference type="RefSeq" id="WP_164680666.1">
    <property type="nucleotide sequence ID" value="NZ_CP049057.1"/>
</dbReference>
<keyword evidence="5 7" id="KW-0067">ATP-binding</keyword>
<feature type="binding site" evidence="7">
    <location>
        <position position="32"/>
    </location>
    <ligand>
        <name>substrate</name>
    </ligand>
</feature>